<dbReference type="AlphaFoldDB" id="A0AAN7C1P6"/>
<comment type="catalytic activity">
    <reaction evidence="3">
        <text>L-seryl-[protein] + ATP = O-phospho-L-seryl-[protein] + ADP + H(+)</text>
        <dbReference type="Rhea" id="RHEA:17989"/>
        <dbReference type="Rhea" id="RHEA-COMP:9863"/>
        <dbReference type="Rhea" id="RHEA-COMP:11604"/>
        <dbReference type="ChEBI" id="CHEBI:15378"/>
        <dbReference type="ChEBI" id="CHEBI:29999"/>
        <dbReference type="ChEBI" id="CHEBI:30616"/>
        <dbReference type="ChEBI" id="CHEBI:83421"/>
        <dbReference type="ChEBI" id="CHEBI:456216"/>
        <dbReference type="EC" id="2.7.11.1"/>
    </reaction>
</comment>
<evidence type="ECO:0000256" key="3">
    <source>
        <dbReference type="ARBA" id="ARBA00048679"/>
    </source>
</evidence>
<keyword evidence="7" id="KW-1185">Reference proteome</keyword>
<dbReference type="InterPro" id="IPR002575">
    <property type="entry name" value="Aminoglycoside_PTrfase"/>
</dbReference>
<protein>
    <recommendedName>
        <fullName evidence="1">non-specific serine/threonine protein kinase</fullName>
        <ecNumber evidence="1">2.7.11.1</ecNumber>
    </recommendedName>
</protein>
<evidence type="ECO:0000313" key="7">
    <source>
        <dbReference type="Proteomes" id="UP001303760"/>
    </source>
</evidence>
<evidence type="ECO:0000256" key="2">
    <source>
        <dbReference type="ARBA" id="ARBA00047899"/>
    </source>
</evidence>
<evidence type="ECO:0000259" key="5">
    <source>
        <dbReference type="Pfam" id="PF01636"/>
    </source>
</evidence>
<feature type="region of interest" description="Disordered" evidence="4">
    <location>
        <begin position="409"/>
        <end position="503"/>
    </location>
</feature>
<evidence type="ECO:0000313" key="6">
    <source>
        <dbReference type="EMBL" id="KAK4233575.1"/>
    </source>
</evidence>
<feature type="compositionally biased region" description="Low complexity" evidence="4">
    <location>
        <begin position="436"/>
        <end position="452"/>
    </location>
</feature>
<dbReference type="InterPro" id="IPR011009">
    <property type="entry name" value="Kinase-like_dom_sf"/>
</dbReference>
<reference evidence="6" key="1">
    <citation type="journal article" date="2023" name="Mol. Phylogenet. Evol.">
        <title>Genome-scale phylogeny and comparative genomics of the fungal order Sordariales.</title>
        <authorList>
            <person name="Hensen N."/>
            <person name="Bonometti L."/>
            <person name="Westerberg I."/>
            <person name="Brannstrom I.O."/>
            <person name="Guillou S."/>
            <person name="Cros-Aarteil S."/>
            <person name="Calhoun S."/>
            <person name="Haridas S."/>
            <person name="Kuo A."/>
            <person name="Mondo S."/>
            <person name="Pangilinan J."/>
            <person name="Riley R."/>
            <person name="LaButti K."/>
            <person name="Andreopoulos B."/>
            <person name="Lipzen A."/>
            <person name="Chen C."/>
            <person name="Yan M."/>
            <person name="Daum C."/>
            <person name="Ng V."/>
            <person name="Clum A."/>
            <person name="Steindorff A."/>
            <person name="Ohm R.A."/>
            <person name="Martin F."/>
            <person name="Silar P."/>
            <person name="Natvig D.O."/>
            <person name="Lalanne C."/>
            <person name="Gautier V."/>
            <person name="Ament-Velasquez S.L."/>
            <person name="Kruys A."/>
            <person name="Hutchinson M.I."/>
            <person name="Powell A.J."/>
            <person name="Barry K."/>
            <person name="Miller A.N."/>
            <person name="Grigoriev I.V."/>
            <person name="Debuchy R."/>
            <person name="Gladieux P."/>
            <person name="Hiltunen Thoren M."/>
            <person name="Johannesson H."/>
        </authorList>
    </citation>
    <scope>NUCLEOTIDE SEQUENCE</scope>
    <source>
        <strain evidence="6">CBS 532.94</strain>
    </source>
</reference>
<evidence type="ECO:0000256" key="1">
    <source>
        <dbReference type="ARBA" id="ARBA00012513"/>
    </source>
</evidence>
<feature type="domain" description="Aminoglycoside phosphotransferase" evidence="5">
    <location>
        <begin position="207"/>
        <end position="275"/>
    </location>
</feature>
<reference evidence="6" key="2">
    <citation type="submission" date="2023-05" db="EMBL/GenBank/DDBJ databases">
        <authorList>
            <consortium name="Lawrence Berkeley National Laboratory"/>
            <person name="Steindorff A."/>
            <person name="Hensen N."/>
            <person name="Bonometti L."/>
            <person name="Westerberg I."/>
            <person name="Brannstrom I.O."/>
            <person name="Guillou S."/>
            <person name="Cros-Aarteil S."/>
            <person name="Calhoun S."/>
            <person name="Haridas S."/>
            <person name="Kuo A."/>
            <person name="Mondo S."/>
            <person name="Pangilinan J."/>
            <person name="Riley R."/>
            <person name="Labutti K."/>
            <person name="Andreopoulos B."/>
            <person name="Lipzen A."/>
            <person name="Chen C."/>
            <person name="Yanf M."/>
            <person name="Daum C."/>
            <person name="Ng V."/>
            <person name="Clum A."/>
            <person name="Ohm R."/>
            <person name="Martin F."/>
            <person name="Silar P."/>
            <person name="Natvig D."/>
            <person name="Lalanne C."/>
            <person name="Gautier V."/>
            <person name="Ament-Velasquez S.L."/>
            <person name="Kruys A."/>
            <person name="Hutchinson M.I."/>
            <person name="Powell A.J."/>
            <person name="Barry K."/>
            <person name="Miller A.N."/>
            <person name="Grigoriev I.V."/>
            <person name="Debuchy R."/>
            <person name="Gladieux P."/>
            <person name="Thoren M.H."/>
            <person name="Johannesson H."/>
        </authorList>
    </citation>
    <scope>NUCLEOTIDE SEQUENCE</scope>
    <source>
        <strain evidence="6">CBS 532.94</strain>
    </source>
</reference>
<dbReference type="EMBL" id="MU860521">
    <property type="protein sequence ID" value="KAK4233575.1"/>
    <property type="molecule type" value="Genomic_DNA"/>
</dbReference>
<dbReference type="GO" id="GO:0004674">
    <property type="term" value="F:protein serine/threonine kinase activity"/>
    <property type="evidence" value="ECO:0007669"/>
    <property type="project" value="UniProtKB-EC"/>
</dbReference>
<comment type="catalytic activity">
    <reaction evidence="2">
        <text>L-threonyl-[protein] + ATP = O-phospho-L-threonyl-[protein] + ADP + H(+)</text>
        <dbReference type="Rhea" id="RHEA:46608"/>
        <dbReference type="Rhea" id="RHEA-COMP:11060"/>
        <dbReference type="Rhea" id="RHEA-COMP:11605"/>
        <dbReference type="ChEBI" id="CHEBI:15378"/>
        <dbReference type="ChEBI" id="CHEBI:30013"/>
        <dbReference type="ChEBI" id="CHEBI:30616"/>
        <dbReference type="ChEBI" id="CHEBI:61977"/>
        <dbReference type="ChEBI" id="CHEBI:456216"/>
        <dbReference type="EC" id="2.7.11.1"/>
    </reaction>
</comment>
<accession>A0AAN7C1P6</accession>
<organism evidence="6 7">
    <name type="scientific">Achaetomium macrosporum</name>
    <dbReference type="NCBI Taxonomy" id="79813"/>
    <lineage>
        <taxon>Eukaryota</taxon>
        <taxon>Fungi</taxon>
        <taxon>Dikarya</taxon>
        <taxon>Ascomycota</taxon>
        <taxon>Pezizomycotina</taxon>
        <taxon>Sordariomycetes</taxon>
        <taxon>Sordariomycetidae</taxon>
        <taxon>Sordariales</taxon>
        <taxon>Chaetomiaceae</taxon>
        <taxon>Achaetomium</taxon>
    </lineage>
</organism>
<comment type="caution">
    <text evidence="6">The sequence shown here is derived from an EMBL/GenBank/DDBJ whole genome shotgun (WGS) entry which is preliminary data.</text>
</comment>
<dbReference type="EC" id="2.7.11.1" evidence="1"/>
<dbReference type="Gene3D" id="1.10.510.10">
    <property type="entry name" value="Transferase(Phosphotransferase) domain 1"/>
    <property type="match status" value="1"/>
</dbReference>
<feature type="compositionally biased region" description="Basic residues" evidence="4">
    <location>
        <begin position="458"/>
        <end position="472"/>
    </location>
</feature>
<proteinExistence type="predicted"/>
<name>A0AAN7C1P6_9PEZI</name>
<sequence length="503" mass="56450">MQAPEVRVPKLGEFALGTGWTDLKTYVVFLYDSDARRHIKVTLPNPHGFADEPDEDRDVFVPAEKAAAVLAKHIDSLPDGNLAIEIDEAGKLLSVSTGPRQPDCRRDHYSLLGQYQLPPPVAARTVLRSELTEIRRLTTSVDVVAYPPSLSPPSGQANKNRYLFKYATGESALLWKEIQILARLAPHPNMALLDRLVLDERGGSRVVGFTTRYVPSDPLQKSRVRFKLKWLRQLMQAVDDLNLKRGIIHQDVAGRNLLVDPETDSIVLIDFDTACRAGVKKKPGEGEGKWGERDDVKGVLVFLYEYITRDPALDGYFLHLVDEKELWDPAKWIKHPDVELDDDVAEFYFEVMAWVRHRCRGGKQITRYTQAPEYFDWPTRPKVDQEYRLEWERPRSRKLDPTRRLLATGRYADEEAADTGNTDPNNKVAKPNGCRATPSPADPPVAVAEEAPGSGSGRKLRARQVNPCKRKQGKEGADAEVGAPSRKRVSRHSSPALPGKGCE</sequence>
<dbReference type="SUPFAM" id="SSF56112">
    <property type="entry name" value="Protein kinase-like (PK-like)"/>
    <property type="match status" value="1"/>
</dbReference>
<dbReference type="PROSITE" id="PS00109">
    <property type="entry name" value="PROTEIN_KINASE_TYR"/>
    <property type="match status" value="1"/>
</dbReference>
<dbReference type="InterPro" id="IPR008266">
    <property type="entry name" value="Tyr_kinase_AS"/>
</dbReference>
<dbReference type="Proteomes" id="UP001303760">
    <property type="component" value="Unassembled WGS sequence"/>
</dbReference>
<dbReference type="Pfam" id="PF01636">
    <property type="entry name" value="APH"/>
    <property type="match status" value="1"/>
</dbReference>
<evidence type="ECO:0000256" key="4">
    <source>
        <dbReference type="SAM" id="MobiDB-lite"/>
    </source>
</evidence>
<gene>
    <name evidence="6" type="ORF">C8A03DRAFT_38700</name>
</gene>